<accession>A0ACC1NRZ2</accession>
<comment type="caution">
    <text evidence="1">The sequence shown here is derived from an EMBL/GenBank/DDBJ whole genome shotgun (WGS) entry which is preliminary data.</text>
</comment>
<reference evidence="1" key="1">
    <citation type="submission" date="2022-08" db="EMBL/GenBank/DDBJ databases">
        <title>Genome Sequence of Lecanicillium fungicola.</title>
        <authorList>
            <person name="Buettner E."/>
        </authorList>
    </citation>
    <scope>NUCLEOTIDE SEQUENCE</scope>
    <source>
        <strain evidence="1">Babe33</strain>
    </source>
</reference>
<organism evidence="1 2">
    <name type="scientific">Zarea fungicola</name>
    <dbReference type="NCBI Taxonomy" id="93591"/>
    <lineage>
        <taxon>Eukaryota</taxon>
        <taxon>Fungi</taxon>
        <taxon>Dikarya</taxon>
        <taxon>Ascomycota</taxon>
        <taxon>Pezizomycotina</taxon>
        <taxon>Sordariomycetes</taxon>
        <taxon>Hypocreomycetidae</taxon>
        <taxon>Hypocreales</taxon>
        <taxon>Cordycipitaceae</taxon>
        <taxon>Zarea</taxon>
    </lineage>
</organism>
<gene>
    <name evidence="1" type="ORF">NQ176_g1776</name>
</gene>
<sequence length="228" mass="25694">MMNGTSVGQLQQQLAAAHTFLDTHHALFELVFMLGMYSRFAGRTVQYMLSPKLARAAHYPHKTLAVHIAASFLLAARYYVSQLSAAPIPDRLDQVLIVAQLSTSFYLATTVQSSDILYKSSFQGMVLMNAISAALAIATRSPEWYRVFVRCVDWFTYYRWLAVAIRKHKLFSFPKVPYTVSIHLVSAPFTLWVAGYPAGLPIYWVLLVGIMALNQWLSPQSPEPTKEE</sequence>
<evidence type="ECO:0000313" key="1">
    <source>
        <dbReference type="EMBL" id="KAJ2981839.1"/>
    </source>
</evidence>
<keyword evidence="2" id="KW-1185">Reference proteome</keyword>
<dbReference type="Proteomes" id="UP001143910">
    <property type="component" value="Unassembled WGS sequence"/>
</dbReference>
<name>A0ACC1NRZ2_9HYPO</name>
<dbReference type="EMBL" id="JANJQO010000108">
    <property type="protein sequence ID" value="KAJ2981839.1"/>
    <property type="molecule type" value="Genomic_DNA"/>
</dbReference>
<protein>
    <submittedName>
        <fullName evidence="1">Uncharacterized protein</fullName>
    </submittedName>
</protein>
<proteinExistence type="predicted"/>
<evidence type="ECO:0000313" key="2">
    <source>
        <dbReference type="Proteomes" id="UP001143910"/>
    </source>
</evidence>